<gene>
    <name evidence="2" type="ORF">ZYGR_0AI04460</name>
</gene>
<evidence type="ECO:0000313" key="3">
    <source>
        <dbReference type="Proteomes" id="UP000187013"/>
    </source>
</evidence>
<reference evidence="2 3" key="1">
    <citation type="submission" date="2016-08" db="EMBL/GenBank/DDBJ databases">
        <title>Draft genome sequence of allopolyploid Zygosaccharomyces rouxii.</title>
        <authorList>
            <person name="Watanabe J."/>
            <person name="Uehara K."/>
            <person name="Mogi Y."/>
            <person name="Tsukioka Y."/>
        </authorList>
    </citation>
    <scope>NUCLEOTIDE SEQUENCE [LARGE SCALE GENOMIC DNA]</scope>
    <source>
        <strain evidence="2 3">NBRC 110957</strain>
    </source>
</reference>
<protein>
    <submittedName>
        <fullName evidence="2">Uncharacterized protein</fullName>
    </submittedName>
</protein>
<name>A0A1Q3ABK4_ZYGRO</name>
<feature type="region of interest" description="Disordered" evidence="1">
    <location>
        <begin position="1"/>
        <end position="21"/>
    </location>
</feature>
<dbReference type="AlphaFoldDB" id="A0A1Q3ABK4"/>
<dbReference type="InterPro" id="IPR029005">
    <property type="entry name" value="LIM-bd/SEUSS"/>
</dbReference>
<sequence length="514" mass="57541">MNPIENSFEDSRQDGNLNSSPRIFRDLEKHSNKYVRFGANPDVNNRPFSSKRNWGSLRSSWDGIDFIEKMMDDNRRLESLGPGFLDNTGSIGEAISKLIAASKRRAQRVIPPALEQTEASSREEEDEKGLSKHEQILVALNSYTVRKSLAEKAIVRWYELVAQFNEISRTMSDPVVWEEYVSKAFSEDVNIRISEQFDGEGENTCFEFCFPMLCVIWDALRRCGQKGLEIKPTRPRAQALSNGSIVIEDPGCCFTSQWRGGSRLERKFDLKASLDLSFVVQWVDLKYIDRAVADWYALGEVIQASLFDSQMVSRMAQLVRLAQTAGGLSQVTPQSEVEALSSPSPSSSNEAAIKELNSHMKAFSHLSDTSSHQRARKTFQMADVMSSLKDLLVYQKEKQIASPLETLDHYVSQGQSRHSAYSEDVGRAARVGNLRTSNSTPSISDLYRSFENPSTISSAKRKGHGKRMKTENRTRAMTAASSTSLAALRLSSSRISKEKTGGSNVIPGTKKIRF</sequence>
<comment type="caution">
    <text evidence="2">The sequence shown here is derived from an EMBL/GenBank/DDBJ whole genome shotgun (WGS) entry which is preliminary data.</text>
</comment>
<dbReference type="Proteomes" id="UP000187013">
    <property type="component" value="Unassembled WGS sequence"/>
</dbReference>
<accession>A0A1Q3ABK4</accession>
<proteinExistence type="predicted"/>
<evidence type="ECO:0000256" key="1">
    <source>
        <dbReference type="SAM" id="MobiDB-lite"/>
    </source>
</evidence>
<organism evidence="2 3">
    <name type="scientific">Zygosaccharomyces rouxii</name>
    <dbReference type="NCBI Taxonomy" id="4956"/>
    <lineage>
        <taxon>Eukaryota</taxon>
        <taxon>Fungi</taxon>
        <taxon>Dikarya</taxon>
        <taxon>Ascomycota</taxon>
        <taxon>Saccharomycotina</taxon>
        <taxon>Saccharomycetes</taxon>
        <taxon>Saccharomycetales</taxon>
        <taxon>Saccharomycetaceae</taxon>
        <taxon>Zygosaccharomyces</taxon>
    </lineage>
</organism>
<dbReference type="OrthoDB" id="774557at2759"/>
<evidence type="ECO:0000313" key="2">
    <source>
        <dbReference type="EMBL" id="GAV53164.1"/>
    </source>
</evidence>
<dbReference type="EMBL" id="BDGX01000035">
    <property type="protein sequence ID" value="GAV53164.1"/>
    <property type="molecule type" value="Genomic_DNA"/>
</dbReference>
<feature type="region of interest" description="Disordered" evidence="1">
    <location>
        <begin position="455"/>
        <end position="482"/>
    </location>
</feature>
<dbReference type="Pfam" id="PF01803">
    <property type="entry name" value="LIM_bind"/>
    <property type="match status" value="1"/>
</dbReference>